<dbReference type="InterPro" id="IPR036249">
    <property type="entry name" value="Thioredoxin-like_sf"/>
</dbReference>
<dbReference type="InterPro" id="IPR047262">
    <property type="entry name" value="PRX-like1"/>
</dbReference>
<feature type="domain" description="Thioredoxin" evidence="2">
    <location>
        <begin position="26"/>
        <end position="182"/>
    </location>
</feature>
<dbReference type="Pfam" id="PF00578">
    <property type="entry name" value="AhpC-TSA"/>
    <property type="match status" value="1"/>
</dbReference>
<evidence type="ECO:0000256" key="1">
    <source>
        <dbReference type="SAM" id="SignalP"/>
    </source>
</evidence>
<name>A0ABP2AZ61_9BACT</name>
<feature type="signal peptide" evidence="1">
    <location>
        <begin position="1"/>
        <end position="19"/>
    </location>
</feature>
<keyword evidence="4" id="KW-1185">Reference proteome</keyword>
<evidence type="ECO:0000313" key="4">
    <source>
        <dbReference type="Proteomes" id="UP000182200"/>
    </source>
</evidence>
<dbReference type="RefSeq" id="WP_075435835.1">
    <property type="nucleotide sequence ID" value="NZ_CZVI01000036.1"/>
</dbReference>
<dbReference type="InterPro" id="IPR013766">
    <property type="entry name" value="Thioredoxin_domain"/>
</dbReference>
<sequence length="202" mass="22826">MKLMQIIGLLAIVFAFTHASDDKNKVNVGDVVSDFALTDLNGKLVKLSDFKGKVVVLEWTNPNCPFVQRVYREKIMTSVQKEFTQKGVVWIIINSTNPKHRDYREPKELKKTYDEWGATYTAYLMDPDGKVGKMFDAKTTPHMFIINKDGKLVYAGAIDDDPRGEKKEKVNYVKNALDEILSGKSVSVSTTKPYGCSVKYSE</sequence>
<dbReference type="EMBL" id="CZVI01000036">
    <property type="protein sequence ID" value="CUS93499.1"/>
    <property type="molecule type" value="Genomic_DNA"/>
</dbReference>
<dbReference type="InterPro" id="IPR000866">
    <property type="entry name" value="AhpC/TSA"/>
</dbReference>
<keyword evidence="1" id="KW-0732">Signal</keyword>
<evidence type="ECO:0000259" key="2">
    <source>
        <dbReference type="PROSITE" id="PS51352"/>
    </source>
</evidence>
<dbReference type="PANTHER" id="PTHR43640">
    <property type="entry name" value="OS07G0260300 PROTEIN"/>
    <property type="match status" value="1"/>
</dbReference>
<accession>A0ABP2AZ61</accession>
<dbReference type="SUPFAM" id="SSF52833">
    <property type="entry name" value="Thioredoxin-like"/>
    <property type="match status" value="1"/>
</dbReference>
<gene>
    <name evidence="3" type="ORF">JGI8_01824</name>
</gene>
<dbReference type="Gene3D" id="3.40.30.10">
    <property type="entry name" value="Glutaredoxin"/>
    <property type="match status" value="1"/>
</dbReference>
<comment type="caution">
    <text evidence="3">The sequence shown here is derived from an EMBL/GenBank/DDBJ whole genome shotgun (WGS) entry which is preliminary data.</text>
</comment>
<reference evidence="3 4" key="1">
    <citation type="submission" date="2015-11" db="EMBL/GenBank/DDBJ databases">
        <authorList>
            <person name="Varghese N."/>
        </authorList>
    </citation>
    <scope>NUCLEOTIDE SEQUENCE [LARGE SCALE GENOMIC DNA]</scope>
    <source>
        <strain evidence="3 4">JGI-8</strain>
    </source>
</reference>
<dbReference type="PROSITE" id="PS51352">
    <property type="entry name" value="THIOREDOXIN_2"/>
    <property type="match status" value="1"/>
</dbReference>
<organism evidence="3 4">
    <name type="scientific">Candidatus Kryptonium thompsonii</name>
    <dbReference type="NCBI Taxonomy" id="1633631"/>
    <lineage>
        <taxon>Bacteria</taxon>
        <taxon>Pseudomonadati</taxon>
        <taxon>Candidatus Kryptoniota</taxon>
        <taxon>Candidatus Kryptonium</taxon>
    </lineage>
</organism>
<feature type="chain" id="PRO_5046138906" evidence="1">
    <location>
        <begin position="20"/>
        <end position="202"/>
    </location>
</feature>
<dbReference type="CDD" id="cd02969">
    <property type="entry name" value="PRX_like1"/>
    <property type="match status" value="1"/>
</dbReference>
<dbReference type="PANTHER" id="PTHR43640:SF1">
    <property type="entry name" value="THIOREDOXIN-DEPENDENT PEROXIREDOXIN"/>
    <property type="match status" value="1"/>
</dbReference>
<protein>
    <submittedName>
        <fullName evidence="3">Peroxiredoxin</fullName>
    </submittedName>
</protein>
<evidence type="ECO:0000313" key="3">
    <source>
        <dbReference type="EMBL" id="CUS93499.1"/>
    </source>
</evidence>
<dbReference type="Proteomes" id="UP000182200">
    <property type="component" value="Unassembled WGS sequence"/>
</dbReference>
<proteinExistence type="predicted"/>